<dbReference type="Pfam" id="PF24945">
    <property type="entry name" value="DUF7759"/>
    <property type="match status" value="1"/>
</dbReference>
<keyword evidence="7" id="KW-1185">Reference proteome</keyword>
<organism evidence="6 7">
    <name type="scientific">Novymonas esmeraldas</name>
    <dbReference type="NCBI Taxonomy" id="1808958"/>
    <lineage>
        <taxon>Eukaryota</taxon>
        <taxon>Discoba</taxon>
        <taxon>Euglenozoa</taxon>
        <taxon>Kinetoplastea</taxon>
        <taxon>Metakinetoplastina</taxon>
        <taxon>Trypanosomatida</taxon>
        <taxon>Trypanosomatidae</taxon>
        <taxon>Novymonas</taxon>
    </lineage>
</organism>
<name>A0AAW0F6G4_9TRYP</name>
<reference evidence="6 7" key="1">
    <citation type="journal article" date="2021" name="MBio">
        <title>A New Model Trypanosomatid, Novymonas esmeraldas: Genomic Perception of Its 'Candidatus Pandoraea novymonadis' Endosymbiont.</title>
        <authorList>
            <person name="Zakharova A."/>
            <person name="Saura A."/>
            <person name="Butenko A."/>
            <person name="Podesvova L."/>
            <person name="Warmusova S."/>
            <person name="Kostygov A.Y."/>
            <person name="Nenarokova A."/>
            <person name="Lukes J."/>
            <person name="Opperdoes F.R."/>
            <person name="Yurchenko V."/>
        </authorList>
    </citation>
    <scope>NUCLEOTIDE SEQUENCE [LARGE SCALE GENOMIC DNA]</scope>
    <source>
        <strain evidence="6 7">E262AT.01</strain>
    </source>
</reference>
<dbReference type="PANTHER" id="PTHR42262">
    <property type="entry name" value="PDZ DOMAIN-CONTAINING PROTEIN-RELATED"/>
    <property type="match status" value="1"/>
</dbReference>
<dbReference type="InterPro" id="IPR056663">
    <property type="entry name" value="DUF7761"/>
</dbReference>
<gene>
    <name evidence="6" type="ORF">NESM_000258300</name>
</gene>
<feature type="region of interest" description="Disordered" evidence="1">
    <location>
        <begin position="698"/>
        <end position="997"/>
    </location>
</feature>
<feature type="domain" description="DUF7760" evidence="3">
    <location>
        <begin position="46"/>
        <end position="297"/>
    </location>
</feature>
<feature type="domain" description="DUF7761" evidence="4">
    <location>
        <begin position="350"/>
        <end position="460"/>
    </location>
</feature>
<dbReference type="InterPro" id="IPR056661">
    <property type="entry name" value="DUF7759"/>
</dbReference>
<dbReference type="Proteomes" id="UP001430356">
    <property type="component" value="Unassembled WGS sequence"/>
</dbReference>
<evidence type="ECO:0000256" key="1">
    <source>
        <dbReference type="SAM" id="MobiDB-lite"/>
    </source>
</evidence>
<dbReference type="InterPro" id="IPR056662">
    <property type="entry name" value="DUF7760"/>
</dbReference>
<dbReference type="AlphaFoldDB" id="A0AAW0F6G4"/>
<feature type="compositionally biased region" description="Low complexity" evidence="1">
    <location>
        <begin position="888"/>
        <end position="899"/>
    </location>
</feature>
<feature type="domain" description="DUF7762" evidence="5">
    <location>
        <begin position="471"/>
        <end position="577"/>
    </location>
</feature>
<dbReference type="EMBL" id="JAECZO010000022">
    <property type="protein sequence ID" value="KAK7201908.1"/>
    <property type="molecule type" value="Genomic_DNA"/>
</dbReference>
<feature type="compositionally biased region" description="Low complexity" evidence="1">
    <location>
        <begin position="930"/>
        <end position="958"/>
    </location>
</feature>
<evidence type="ECO:0000313" key="6">
    <source>
        <dbReference type="EMBL" id="KAK7201908.1"/>
    </source>
</evidence>
<dbReference type="InterPro" id="IPR056664">
    <property type="entry name" value="DUF7762"/>
</dbReference>
<dbReference type="PANTHER" id="PTHR42262:SF1">
    <property type="match status" value="1"/>
</dbReference>
<dbReference type="Pfam" id="PF24953">
    <property type="entry name" value="DUF7762"/>
    <property type="match status" value="1"/>
</dbReference>
<evidence type="ECO:0000313" key="7">
    <source>
        <dbReference type="Proteomes" id="UP001430356"/>
    </source>
</evidence>
<sequence length="1119" mass="118577">MYRGKKQSRKAPAVAQEEVQRTDDAAVTLQSAGEMAAATPPAPPTHVATVQMKERFTAPFMVYDKQTRRIVANPLYDRALATELHRVQSILLTQLRTPLQAHLSYTPKELLYHVEASLYHVCASIAVSDDAAPLRYALGDAEADLVMPQLETFLAQHTAPAKTVVALAHCLSEGTSHDILASLLRTLEQRVQEELEPMVDRKRSTEERAALRATQNNLADVMQLVRDLQTAYRSIDTGSQVQRRQPQSDPTEVDVARSPAANAVPARMIEESFYKVLRWVVAVEADRRALQAATIAATTTTTTTITSAHAAAAEADGAAVSPLPAVVAAAATAPAVLGAAPSAVASTGFAKVVDYDPFTGRVTLERPDAAHRWGLLLNAKGMLVGLENALRHSGEAGERLFDAIQQRSGEAGGLAIYEVNRRRTRAVQLTSEELAAEGSAIMQRLRSSLTQQGTTLHLTIERRTHEDLTVPREVLFEVSYQGGEGGVGQRCLLMMERASTSISWGLRVKYLEGSPAVLTDFSTAAKLSDAAKTLLFDMRGRLRVLKINNQAMAKLSAAEMRSLVSGSLLLSLQLQVTDKHGEVPTETEAPAPATVAETTETAAAVTAGAMDTAPATAEAAEATEKVAAVEAAPAVDEAQVELDDAAAAIADDFLEKHDEAAAELDGSEAAEVKAAELTADDADPAAAAAAVESFEELEWARPTTTIGAPGDAEDDAKDVAADKAEAWMSESWPQPPGQLEEDHVEAKEVGDDEARVSELAAGDADGGEAPRVGTSEQDTTAEATELAEPRAKDGIEGALEEGEAETSKKRRGRPPSAASEAKKAKAAAAKNKKAKKKKAVRGGGRRKKDDAAADDDDGEQPGAEAVEGEEKDVAAAEVAPAPKKRGRVAAASAAAAAVEEGGDVEEAGTPKKRGRKPKASTVEKIEADSAEAAATATAEGDGTSSAATTTPPATTDTPLVELPPTAAEVAIEQGKKSAARPAKKNEPTAVEEEPEVPRVPLNQLLAAKPLTFENDVRLEKFDGSMLELERSSTSQPWNIKVAFAGDDIIMTKLPPFTPKHHAHPFLRSLGANPHGEVKWVVDGLNGQDLSIMSKSGKTRALDAIKGSTRLSFVLKALRR</sequence>
<feature type="compositionally biased region" description="Polar residues" evidence="1">
    <location>
        <begin position="237"/>
        <end position="250"/>
    </location>
</feature>
<evidence type="ECO:0000259" key="5">
    <source>
        <dbReference type="Pfam" id="PF24953"/>
    </source>
</evidence>
<evidence type="ECO:0000259" key="3">
    <source>
        <dbReference type="Pfam" id="PF24949"/>
    </source>
</evidence>
<proteinExistence type="predicted"/>
<protein>
    <submittedName>
        <fullName evidence="6">Uncharacterized protein</fullName>
    </submittedName>
</protein>
<feature type="region of interest" description="Disordered" evidence="1">
    <location>
        <begin position="1"/>
        <end position="22"/>
    </location>
</feature>
<comment type="caution">
    <text evidence="6">The sequence shown here is derived from an EMBL/GenBank/DDBJ whole genome shotgun (WGS) entry which is preliminary data.</text>
</comment>
<evidence type="ECO:0000259" key="2">
    <source>
        <dbReference type="Pfam" id="PF24945"/>
    </source>
</evidence>
<feature type="compositionally biased region" description="Basic and acidic residues" evidence="1">
    <location>
        <begin position="740"/>
        <end position="756"/>
    </location>
</feature>
<evidence type="ECO:0000259" key="4">
    <source>
        <dbReference type="Pfam" id="PF24952"/>
    </source>
</evidence>
<dbReference type="Pfam" id="PF24952">
    <property type="entry name" value="DUF7761"/>
    <property type="match status" value="1"/>
</dbReference>
<feature type="compositionally biased region" description="Basic residues" evidence="1">
    <location>
        <begin position="830"/>
        <end position="846"/>
    </location>
</feature>
<accession>A0AAW0F6G4</accession>
<feature type="domain" description="DUF7759" evidence="2">
    <location>
        <begin position="1006"/>
        <end position="1114"/>
    </location>
</feature>
<feature type="region of interest" description="Disordered" evidence="1">
    <location>
        <begin position="237"/>
        <end position="256"/>
    </location>
</feature>
<dbReference type="Pfam" id="PF24949">
    <property type="entry name" value="DUF7760"/>
    <property type="match status" value="1"/>
</dbReference>